<sequence length="98" mass="10850">MTQWKLDLQKSITDLSAQVNTLQAIHESIDLFFERLFVHDKALGDNAMLVYHIKGFASVLVMVQNAQGDVAPPSKPLVAFSAGRWGDRYELGGYVGGR</sequence>
<protein>
    <submittedName>
        <fullName evidence="1">Uncharacterized protein</fullName>
    </submittedName>
</protein>
<gene>
    <name evidence="1" type="ORF">SARC_04868</name>
</gene>
<accession>A0A0L0G203</accession>
<dbReference type="EMBL" id="KQ241885">
    <property type="protein sequence ID" value="KNC82869.1"/>
    <property type="molecule type" value="Genomic_DNA"/>
</dbReference>
<dbReference type="RefSeq" id="XP_014156771.1">
    <property type="nucleotide sequence ID" value="XM_014301296.1"/>
</dbReference>
<evidence type="ECO:0000313" key="1">
    <source>
        <dbReference type="EMBL" id="KNC82869.1"/>
    </source>
</evidence>
<proteinExistence type="predicted"/>
<evidence type="ECO:0000313" key="2">
    <source>
        <dbReference type="Proteomes" id="UP000054560"/>
    </source>
</evidence>
<dbReference type="GeneID" id="25905372"/>
<dbReference type="Proteomes" id="UP000054560">
    <property type="component" value="Unassembled WGS sequence"/>
</dbReference>
<keyword evidence="2" id="KW-1185">Reference proteome</keyword>
<organism evidence="1 2">
    <name type="scientific">Sphaeroforma arctica JP610</name>
    <dbReference type="NCBI Taxonomy" id="667725"/>
    <lineage>
        <taxon>Eukaryota</taxon>
        <taxon>Ichthyosporea</taxon>
        <taxon>Ichthyophonida</taxon>
        <taxon>Sphaeroforma</taxon>
    </lineage>
</organism>
<dbReference type="AlphaFoldDB" id="A0A0L0G203"/>
<reference evidence="1 2" key="1">
    <citation type="submission" date="2011-02" db="EMBL/GenBank/DDBJ databases">
        <title>The Genome Sequence of Sphaeroforma arctica JP610.</title>
        <authorList>
            <consortium name="The Broad Institute Genome Sequencing Platform"/>
            <person name="Russ C."/>
            <person name="Cuomo C."/>
            <person name="Young S.K."/>
            <person name="Zeng Q."/>
            <person name="Gargeya S."/>
            <person name="Alvarado L."/>
            <person name="Berlin A."/>
            <person name="Chapman S.B."/>
            <person name="Chen Z."/>
            <person name="Freedman E."/>
            <person name="Gellesch M."/>
            <person name="Goldberg J."/>
            <person name="Griggs A."/>
            <person name="Gujja S."/>
            <person name="Heilman E."/>
            <person name="Heiman D."/>
            <person name="Howarth C."/>
            <person name="Mehta T."/>
            <person name="Neiman D."/>
            <person name="Pearson M."/>
            <person name="Roberts A."/>
            <person name="Saif S."/>
            <person name="Shea T."/>
            <person name="Shenoy N."/>
            <person name="Sisk P."/>
            <person name="Stolte C."/>
            <person name="Sykes S."/>
            <person name="White J."/>
            <person name="Yandava C."/>
            <person name="Burger G."/>
            <person name="Gray M.W."/>
            <person name="Holland P.W.H."/>
            <person name="King N."/>
            <person name="Lang F.B.F."/>
            <person name="Roger A.J."/>
            <person name="Ruiz-Trillo I."/>
            <person name="Haas B."/>
            <person name="Nusbaum C."/>
            <person name="Birren B."/>
        </authorList>
    </citation>
    <scope>NUCLEOTIDE SEQUENCE [LARGE SCALE GENOMIC DNA]</scope>
    <source>
        <strain evidence="1 2">JP610</strain>
    </source>
</reference>
<name>A0A0L0G203_9EUKA</name>